<comment type="similarity">
    <text evidence="7">Belongs to the NrdR family.</text>
</comment>
<dbReference type="RefSeq" id="WP_035388769.1">
    <property type="nucleotide sequence ID" value="NZ_JQKF01000004.1"/>
</dbReference>
<keyword evidence="2 7" id="KW-0547">Nucleotide-binding</keyword>
<evidence type="ECO:0000313" key="9">
    <source>
        <dbReference type="EMBL" id="KJE77389.1"/>
    </source>
</evidence>
<dbReference type="PANTHER" id="PTHR30455:SF2">
    <property type="entry name" value="TRANSCRIPTIONAL REPRESSOR NRDR"/>
    <property type="match status" value="1"/>
</dbReference>
<dbReference type="Proteomes" id="UP000032336">
    <property type="component" value="Unassembled WGS sequence"/>
</dbReference>
<proteinExistence type="inferred from homology"/>
<reference evidence="9 10" key="1">
    <citation type="submission" date="2015-01" db="EMBL/GenBank/DDBJ databases">
        <title>Draft genome of the acidophilic iron oxidizer Ferrimicrobium acidiphilum strain T23.</title>
        <authorList>
            <person name="Poehlein A."/>
            <person name="Eisen S."/>
            <person name="Schloemann M."/>
            <person name="Johnson B.D."/>
            <person name="Daniel R."/>
            <person name="Muehling M."/>
        </authorList>
    </citation>
    <scope>NUCLEOTIDE SEQUENCE [LARGE SCALE GENOMIC DNA]</scope>
    <source>
        <strain evidence="9 10">T23</strain>
    </source>
</reference>
<keyword evidence="3 7" id="KW-0067">ATP-binding</keyword>
<dbReference type="Pfam" id="PF22811">
    <property type="entry name" value="Zn_ribbon_NrdR"/>
    <property type="match status" value="1"/>
</dbReference>
<evidence type="ECO:0000256" key="1">
    <source>
        <dbReference type="ARBA" id="ARBA00022491"/>
    </source>
</evidence>
<keyword evidence="7" id="KW-0479">Metal-binding</keyword>
<dbReference type="PANTHER" id="PTHR30455">
    <property type="entry name" value="TRANSCRIPTIONAL REPRESSOR NRDR"/>
    <property type="match status" value="1"/>
</dbReference>
<protein>
    <recommendedName>
        <fullName evidence="7">Transcriptional repressor NrdR</fullName>
    </recommendedName>
</protein>
<evidence type="ECO:0000256" key="7">
    <source>
        <dbReference type="HAMAP-Rule" id="MF_00440"/>
    </source>
</evidence>
<dbReference type="NCBIfam" id="TIGR00244">
    <property type="entry name" value="transcriptional regulator NrdR"/>
    <property type="match status" value="1"/>
</dbReference>
<evidence type="ECO:0000256" key="3">
    <source>
        <dbReference type="ARBA" id="ARBA00022840"/>
    </source>
</evidence>
<dbReference type="PATRIC" id="fig|1121877.4.peg.877"/>
<dbReference type="GO" id="GO:0003677">
    <property type="term" value="F:DNA binding"/>
    <property type="evidence" value="ECO:0007669"/>
    <property type="project" value="UniProtKB-KW"/>
</dbReference>
<feature type="domain" description="ATP-cone" evidence="8">
    <location>
        <begin position="49"/>
        <end position="137"/>
    </location>
</feature>
<dbReference type="InterPro" id="IPR005144">
    <property type="entry name" value="ATP-cone_dom"/>
</dbReference>
<comment type="cofactor">
    <cofactor evidence="7">
        <name>Zn(2+)</name>
        <dbReference type="ChEBI" id="CHEBI:29105"/>
    </cofactor>
    <text evidence="7">Binds 1 zinc ion.</text>
</comment>
<keyword evidence="10" id="KW-1185">Reference proteome</keyword>
<gene>
    <name evidence="7 9" type="primary">nrdR</name>
    <name evidence="9" type="ORF">FEAC_08230</name>
</gene>
<organism evidence="9 10">
    <name type="scientific">Ferrimicrobium acidiphilum DSM 19497</name>
    <dbReference type="NCBI Taxonomy" id="1121877"/>
    <lineage>
        <taxon>Bacteria</taxon>
        <taxon>Bacillati</taxon>
        <taxon>Actinomycetota</taxon>
        <taxon>Acidimicrobiia</taxon>
        <taxon>Acidimicrobiales</taxon>
        <taxon>Acidimicrobiaceae</taxon>
        <taxon>Ferrimicrobium</taxon>
    </lineage>
</organism>
<comment type="caution">
    <text evidence="9">The sequence shown here is derived from an EMBL/GenBank/DDBJ whole genome shotgun (WGS) entry which is preliminary data.</text>
</comment>
<dbReference type="GO" id="GO:0005524">
    <property type="term" value="F:ATP binding"/>
    <property type="evidence" value="ECO:0007669"/>
    <property type="project" value="UniProtKB-UniRule"/>
</dbReference>
<dbReference type="GeneID" id="78372112"/>
<dbReference type="PROSITE" id="PS51161">
    <property type="entry name" value="ATP_CONE"/>
    <property type="match status" value="1"/>
</dbReference>
<keyword evidence="1 7" id="KW-0678">Repressor</keyword>
<evidence type="ECO:0000313" key="10">
    <source>
        <dbReference type="Proteomes" id="UP000032336"/>
    </source>
</evidence>
<evidence type="ECO:0000256" key="2">
    <source>
        <dbReference type="ARBA" id="ARBA00022741"/>
    </source>
</evidence>
<dbReference type="EMBL" id="JXUW01000005">
    <property type="protein sequence ID" value="KJE77389.1"/>
    <property type="molecule type" value="Genomic_DNA"/>
</dbReference>
<keyword evidence="5 7" id="KW-0238">DNA-binding</keyword>
<evidence type="ECO:0000259" key="8">
    <source>
        <dbReference type="PROSITE" id="PS51161"/>
    </source>
</evidence>
<dbReference type="AlphaFoldDB" id="A0A0D8FWR1"/>
<keyword evidence="7" id="KW-0863">Zinc-finger</keyword>
<keyword evidence="6 7" id="KW-0804">Transcription</keyword>
<keyword evidence="7" id="KW-0862">Zinc</keyword>
<evidence type="ECO:0000256" key="5">
    <source>
        <dbReference type="ARBA" id="ARBA00023125"/>
    </source>
</evidence>
<dbReference type="GO" id="GO:0008270">
    <property type="term" value="F:zinc ion binding"/>
    <property type="evidence" value="ECO:0007669"/>
    <property type="project" value="UniProtKB-UniRule"/>
</dbReference>
<keyword evidence="4 7" id="KW-0805">Transcription regulation</keyword>
<dbReference type="Pfam" id="PF03477">
    <property type="entry name" value="ATP-cone"/>
    <property type="match status" value="1"/>
</dbReference>
<evidence type="ECO:0000256" key="4">
    <source>
        <dbReference type="ARBA" id="ARBA00023015"/>
    </source>
</evidence>
<dbReference type="STRING" id="1121877.FEAC_08230"/>
<dbReference type="HAMAP" id="MF_00440">
    <property type="entry name" value="NrdR"/>
    <property type="match status" value="1"/>
</dbReference>
<feature type="zinc finger region" evidence="7">
    <location>
        <begin position="3"/>
        <end position="34"/>
    </location>
</feature>
<dbReference type="GO" id="GO:0045892">
    <property type="term" value="P:negative regulation of DNA-templated transcription"/>
    <property type="evidence" value="ECO:0007669"/>
    <property type="project" value="UniProtKB-UniRule"/>
</dbReference>
<accession>A0A0D8FWR1</accession>
<dbReference type="InterPro" id="IPR003796">
    <property type="entry name" value="RNR_NrdR-like"/>
</dbReference>
<sequence>MRCPYCNADDTRVIESRVVEDGEAIRRRRECSSCSRRFTTFERYAGVKTVVIKRTGEREEFDREKIVRGMLAALKNRPVTATEVDRIVSELEEQLRSLAEVTSTEIGLRILEQLRTLDEVGYLRFASVYKNFDGVDDFRREVLEIDDRSFTLRKKEDQGGRE</sequence>
<name>A0A0D8FWR1_9ACTN</name>
<comment type="function">
    <text evidence="7">Negatively regulates transcription of bacterial ribonucleotide reductase nrd genes and operons by binding to NrdR-boxes.</text>
</comment>
<dbReference type="InterPro" id="IPR055173">
    <property type="entry name" value="NrdR-like_N"/>
</dbReference>
<dbReference type="eggNOG" id="COG1327">
    <property type="taxonomic scope" value="Bacteria"/>
</dbReference>
<evidence type="ECO:0000256" key="6">
    <source>
        <dbReference type="ARBA" id="ARBA00023163"/>
    </source>
</evidence>
<dbReference type="OrthoDB" id="9807461at2"/>